<dbReference type="InterPro" id="IPR005119">
    <property type="entry name" value="LysR_subst-bd"/>
</dbReference>
<dbReference type="InterPro" id="IPR036388">
    <property type="entry name" value="WH-like_DNA-bd_sf"/>
</dbReference>
<dbReference type="GO" id="GO:0003700">
    <property type="term" value="F:DNA-binding transcription factor activity"/>
    <property type="evidence" value="ECO:0007669"/>
    <property type="project" value="InterPro"/>
</dbReference>
<accession>A0A193FUU1</accession>
<dbReference type="PANTHER" id="PTHR30346:SF0">
    <property type="entry name" value="HCA OPERON TRANSCRIPTIONAL ACTIVATOR HCAR"/>
    <property type="match status" value="1"/>
</dbReference>
<feature type="domain" description="HTH lysR-type" evidence="5">
    <location>
        <begin position="1"/>
        <end position="58"/>
    </location>
</feature>
<dbReference type="STRING" id="463025.BAU08_06920"/>
<protein>
    <recommendedName>
        <fullName evidence="5">HTH lysR-type domain-containing protein</fullName>
    </recommendedName>
</protein>
<dbReference type="Proteomes" id="UP000091897">
    <property type="component" value="Chromosome"/>
</dbReference>
<evidence type="ECO:0000259" key="5">
    <source>
        <dbReference type="PROSITE" id="PS50931"/>
    </source>
</evidence>
<proteinExistence type="inferred from homology"/>
<evidence type="ECO:0000313" key="7">
    <source>
        <dbReference type="EMBL" id="ANN71103.1"/>
    </source>
</evidence>
<dbReference type="Gene3D" id="1.10.10.10">
    <property type="entry name" value="Winged helix-like DNA-binding domain superfamily/Winged helix DNA-binding domain"/>
    <property type="match status" value="1"/>
</dbReference>
<keyword evidence="3" id="KW-0238">DNA-binding</keyword>
<dbReference type="InterPro" id="IPR036390">
    <property type="entry name" value="WH_DNA-bd_sf"/>
</dbReference>
<dbReference type="Pfam" id="PF00126">
    <property type="entry name" value="HTH_1"/>
    <property type="match status" value="1"/>
</dbReference>
<dbReference type="FunFam" id="1.10.10.10:FF:000001">
    <property type="entry name" value="LysR family transcriptional regulator"/>
    <property type="match status" value="1"/>
</dbReference>
<reference evidence="8 9" key="1">
    <citation type="submission" date="2016-06" db="EMBL/GenBank/DDBJ databases">
        <title>Complete genome sequences of Bordetella bronchialis and Bordetella flabilis.</title>
        <authorList>
            <person name="LiPuma J.J."/>
            <person name="Spilker T."/>
        </authorList>
    </citation>
    <scope>NUCLEOTIDE SEQUENCE [LARGE SCALE GENOMIC DNA]</scope>
    <source>
        <strain evidence="7 9">AU17976</strain>
        <strain evidence="6 8">AU3182</strain>
    </source>
</reference>
<evidence type="ECO:0000313" key="9">
    <source>
        <dbReference type="Proteomes" id="UP000092213"/>
    </source>
</evidence>
<dbReference type="GO" id="GO:0032993">
    <property type="term" value="C:protein-DNA complex"/>
    <property type="evidence" value="ECO:0007669"/>
    <property type="project" value="TreeGrafter"/>
</dbReference>
<evidence type="ECO:0000313" key="6">
    <source>
        <dbReference type="EMBL" id="ANN66019.1"/>
    </source>
</evidence>
<evidence type="ECO:0000313" key="8">
    <source>
        <dbReference type="Proteomes" id="UP000091897"/>
    </source>
</evidence>
<dbReference type="EMBL" id="CP016171">
    <property type="protein sequence ID" value="ANN71103.1"/>
    <property type="molecule type" value="Genomic_DNA"/>
</dbReference>
<evidence type="ECO:0000256" key="4">
    <source>
        <dbReference type="ARBA" id="ARBA00023163"/>
    </source>
</evidence>
<dbReference type="Gene3D" id="3.40.190.10">
    <property type="entry name" value="Periplasmic binding protein-like II"/>
    <property type="match status" value="2"/>
</dbReference>
<organism evidence="7 9">
    <name type="scientific">Bordetella bronchialis</name>
    <dbReference type="NCBI Taxonomy" id="463025"/>
    <lineage>
        <taxon>Bacteria</taxon>
        <taxon>Pseudomonadati</taxon>
        <taxon>Pseudomonadota</taxon>
        <taxon>Betaproteobacteria</taxon>
        <taxon>Burkholderiales</taxon>
        <taxon>Alcaligenaceae</taxon>
        <taxon>Bordetella</taxon>
    </lineage>
</organism>
<dbReference type="SUPFAM" id="SSF53850">
    <property type="entry name" value="Periplasmic binding protein-like II"/>
    <property type="match status" value="1"/>
</dbReference>
<dbReference type="PROSITE" id="PS50931">
    <property type="entry name" value="HTH_LYSR"/>
    <property type="match status" value="1"/>
</dbReference>
<dbReference type="KEGG" id="bbro:BAU06_06665"/>
<dbReference type="Pfam" id="PF03466">
    <property type="entry name" value="LysR_substrate"/>
    <property type="match status" value="1"/>
</dbReference>
<sequence length="297" mass="32538">MDAKSLRYFLAVAEELHYGRAAERLHISQPPLTKHIQQLEARLGVTLFDRNKRSVRLTPAGLTLVEEARRLLSQTELATRAVQRSALGDTGRVRIGFVAAVLFMGVEAVFRRIEREASGIDSVWEEMGSSEQLEALRQDRIDLGFGQISQGLGGMGFHRVASDPLVVAMPQSHPLAGRRRVPLARLTGDPFILIPRQSAPTFHDLTVAACMQAGFSPNIRHYAMHLVSVVSLVAMGRGVSLVPRAFARAGLPGVVFRPIDGVKAYAEYSVVWNPRNNLPVLPRLLGLLGVPGMASRL</sequence>
<dbReference type="InterPro" id="IPR000847">
    <property type="entry name" value="LysR_HTH_N"/>
</dbReference>
<keyword evidence="2" id="KW-0805">Transcription regulation</keyword>
<name>A0A193FUU1_9BORD</name>
<dbReference type="GO" id="GO:0003677">
    <property type="term" value="F:DNA binding"/>
    <property type="evidence" value="ECO:0007669"/>
    <property type="project" value="UniProtKB-KW"/>
</dbReference>
<dbReference type="OrthoDB" id="9157176at2"/>
<comment type="similarity">
    <text evidence="1">Belongs to the LysR transcriptional regulatory family.</text>
</comment>
<dbReference type="EMBL" id="CP016170">
    <property type="protein sequence ID" value="ANN66019.1"/>
    <property type="molecule type" value="Genomic_DNA"/>
</dbReference>
<gene>
    <name evidence="6" type="ORF">BAU06_06665</name>
    <name evidence="7" type="ORF">BAU08_06920</name>
</gene>
<dbReference type="AlphaFoldDB" id="A0A193FUU1"/>
<dbReference type="PANTHER" id="PTHR30346">
    <property type="entry name" value="TRANSCRIPTIONAL DUAL REGULATOR HCAR-RELATED"/>
    <property type="match status" value="1"/>
</dbReference>
<evidence type="ECO:0000256" key="2">
    <source>
        <dbReference type="ARBA" id="ARBA00023015"/>
    </source>
</evidence>
<dbReference type="Proteomes" id="UP000092213">
    <property type="component" value="Chromosome"/>
</dbReference>
<dbReference type="PRINTS" id="PR00039">
    <property type="entry name" value="HTHLYSR"/>
</dbReference>
<keyword evidence="4" id="KW-0804">Transcription</keyword>
<dbReference type="SUPFAM" id="SSF46785">
    <property type="entry name" value="Winged helix' DNA-binding domain"/>
    <property type="match status" value="1"/>
</dbReference>
<keyword evidence="8" id="KW-1185">Reference proteome</keyword>
<dbReference type="RefSeq" id="WP_066345947.1">
    <property type="nucleotide sequence ID" value="NZ_CBCSFJ010000003.1"/>
</dbReference>
<evidence type="ECO:0000256" key="1">
    <source>
        <dbReference type="ARBA" id="ARBA00009437"/>
    </source>
</evidence>
<evidence type="ECO:0000256" key="3">
    <source>
        <dbReference type="ARBA" id="ARBA00023125"/>
    </source>
</evidence>